<name>A0ABQ5CJZ1_9ASTR</name>
<proteinExistence type="predicted"/>
<reference evidence="1" key="2">
    <citation type="submission" date="2022-01" db="EMBL/GenBank/DDBJ databases">
        <authorList>
            <person name="Yamashiro T."/>
            <person name="Shiraishi A."/>
            <person name="Satake H."/>
            <person name="Nakayama K."/>
        </authorList>
    </citation>
    <scope>NUCLEOTIDE SEQUENCE</scope>
</reference>
<dbReference type="EMBL" id="BQNB010014273">
    <property type="protein sequence ID" value="GJT26206.1"/>
    <property type="molecule type" value="Genomic_DNA"/>
</dbReference>
<protein>
    <submittedName>
        <fullName evidence="1">Uncharacterized protein</fullName>
    </submittedName>
</protein>
<accession>A0ABQ5CJZ1</accession>
<evidence type="ECO:0000313" key="2">
    <source>
        <dbReference type="Proteomes" id="UP001151760"/>
    </source>
</evidence>
<evidence type="ECO:0000313" key="1">
    <source>
        <dbReference type="EMBL" id="GJT26206.1"/>
    </source>
</evidence>
<keyword evidence="2" id="KW-1185">Reference proteome</keyword>
<sequence length="160" mass="18322">MKSTVLRTYTSYPSRKIRRIRTLNFTQHPRGEDLYAISRLSHTPYSSTSHEIFWIIIIMEPTPRNPNTPYDKDVHFLRSVETKFPAIVYNDALTSELELLCEPTIFNVDDLKLDMGNGDDKIDIKQSSGDLSIELLPNVINIDVGAYAQGSNKLLETYIK</sequence>
<dbReference type="Proteomes" id="UP001151760">
    <property type="component" value="Unassembled WGS sequence"/>
</dbReference>
<organism evidence="1 2">
    <name type="scientific">Tanacetum coccineum</name>
    <dbReference type="NCBI Taxonomy" id="301880"/>
    <lineage>
        <taxon>Eukaryota</taxon>
        <taxon>Viridiplantae</taxon>
        <taxon>Streptophyta</taxon>
        <taxon>Embryophyta</taxon>
        <taxon>Tracheophyta</taxon>
        <taxon>Spermatophyta</taxon>
        <taxon>Magnoliopsida</taxon>
        <taxon>eudicotyledons</taxon>
        <taxon>Gunneridae</taxon>
        <taxon>Pentapetalae</taxon>
        <taxon>asterids</taxon>
        <taxon>campanulids</taxon>
        <taxon>Asterales</taxon>
        <taxon>Asteraceae</taxon>
        <taxon>Asteroideae</taxon>
        <taxon>Anthemideae</taxon>
        <taxon>Anthemidinae</taxon>
        <taxon>Tanacetum</taxon>
    </lineage>
</organism>
<reference evidence="1" key="1">
    <citation type="journal article" date="2022" name="Int. J. Mol. Sci.">
        <title>Draft Genome of Tanacetum Coccineum: Genomic Comparison of Closely Related Tanacetum-Family Plants.</title>
        <authorList>
            <person name="Yamashiro T."/>
            <person name="Shiraishi A."/>
            <person name="Nakayama K."/>
            <person name="Satake H."/>
        </authorList>
    </citation>
    <scope>NUCLEOTIDE SEQUENCE</scope>
</reference>
<gene>
    <name evidence="1" type="ORF">Tco_0906481</name>
</gene>
<comment type="caution">
    <text evidence="1">The sequence shown here is derived from an EMBL/GenBank/DDBJ whole genome shotgun (WGS) entry which is preliminary data.</text>
</comment>